<keyword evidence="11" id="KW-1185">Reference proteome</keyword>
<feature type="domain" description="Acyl-CoA oxidase/dehydrogenase middle" evidence="8">
    <location>
        <begin position="128"/>
        <end position="224"/>
    </location>
</feature>
<keyword evidence="5 6" id="KW-0560">Oxidoreductase</keyword>
<protein>
    <submittedName>
        <fullName evidence="10">Acyl-CoA dehydrogenase family protein</fullName>
    </submittedName>
</protein>
<proteinExistence type="inferred from homology"/>
<feature type="domain" description="Acyl-CoA dehydrogenase/oxidase N-terminal" evidence="9">
    <location>
        <begin position="8"/>
        <end position="120"/>
    </location>
</feature>
<gene>
    <name evidence="10" type="ORF">GCM10022232_57390</name>
</gene>
<evidence type="ECO:0000256" key="6">
    <source>
        <dbReference type="RuleBase" id="RU362125"/>
    </source>
</evidence>
<dbReference type="InterPro" id="IPR009100">
    <property type="entry name" value="AcylCoA_DH/oxidase_NM_dom_sf"/>
</dbReference>
<sequence length="409" mass="44297">MAMRLESTPELEAFRKRVRAFVAEHAPGVKKHAGVRAPEPALMPAIREWTAKLYEAGFLGIDWPKEYGGRPDAHPLEPFVVAEEIARARTWPPVGAAALASAALIDFGSDEQRARFLPRIRTCADVWCQLFSEPGAGSDLAALRTRARREGEGDEAVYVVDGQKVWTTNGQYADMGYLLARTDPDAPRHRGITAFALDMRSPGVDIRPLREITGTTDFNEVFLDGVRIPAAHVIGEVNAGWRVAMSSLGHERSGVAARGVELFAALDDLLRLAEGTSVGGRPALDDSATRQDIGELATRVYVNAAMTALAQSRTLHGTEEPADAPFGKIFFSELNHDLVAFGLRLQGTDGLLTEGDPDVAADGWWQDAHLYARAYTIAGGANEVLRTQIAERGLGLPREPRGRAGEGRG</sequence>
<dbReference type="PANTHER" id="PTHR43292:SF4">
    <property type="entry name" value="ACYL-COA DEHYDROGENASE FADE34"/>
    <property type="match status" value="1"/>
</dbReference>
<comment type="caution">
    <text evidence="10">The sequence shown here is derived from an EMBL/GenBank/DDBJ whole genome shotgun (WGS) entry which is preliminary data.</text>
</comment>
<dbReference type="SUPFAM" id="SSF56645">
    <property type="entry name" value="Acyl-CoA dehydrogenase NM domain-like"/>
    <property type="match status" value="1"/>
</dbReference>
<dbReference type="InterPro" id="IPR013786">
    <property type="entry name" value="AcylCoA_DH/ox_N"/>
</dbReference>
<dbReference type="PANTHER" id="PTHR43292">
    <property type="entry name" value="ACYL-COA DEHYDROGENASE"/>
    <property type="match status" value="1"/>
</dbReference>
<dbReference type="Proteomes" id="UP001500456">
    <property type="component" value="Unassembled WGS sequence"/>
</dbReference>
<name>A0ABP7SAJ7_9ACTN</name>
<evidence type="ECO:0000256" key="5">
    <source>
        <dbReference type="ARBA" id="ARBA00023002"/>
    </source>
</evidence>
<evidence type="ECO:0000256" key="2">
    <source>
        <dbReference type="ARBA" id="ARBA00009347"/>
    </source>
</evidence>
<dbReference type="InterPro" id="IPR037069">
    <property type="entry name" value="AcylCoA_DH/ox_N_sf"/>
</dbReference>
<accession>A0ABP7SAJ7</accession>
<dbReference type="EMBL" id="BAAAZX010000017">
    <property type="protein sequence ID" value="GAA4009164.1"/>
    <property type="molecule type" value="Genomic_DNA"/>
</dbReference>
<comment type="similarity">
    <text evidence="2 6">Belongs to the acyl-CoA dehydrogenase family.</text>
</comment>
<evidence type="ECO:0000256" key="4">
    <source>
        <dbReference type="ARBA" id="ARBA00022827"/>
    </source>
</evidence>
<evidence type="ECO:0000259" key="9">
    <source>
        <dbReference type="Pfam" id="PF02771"/>
    </source>
</evidence>
<dbReference type="InterPro" id="IPR009075">
    <property type="entry name" value="AcylCo_DH/oxidase_C"/>
</dbReference>
<dbReference type="Pfam" id="PF02770">
    <property type="entry name" value="Acyl-CoA_dh_M"/>
    <property type="match status" value="1"/>
</dbReference>
<evidence type="ECO:0000313" key="10">
    <source>
        <dbReference type="EMBL" id="GAA4009164.1"/>
    </source>
</evidence>
<dbReference type="InterPro" id="IPR006091">
    <property type="entry name" value="Acyl-CoA_Oxase/DH_mid-dom"/>
</dbReference>
<evidence type="ECO:0000259" key="8">
    <source>
        <dbReference type="Pfam" id="PF02770"/>
    </source>
</evidence>
<organism evidence="10 11">
    <name type="scientific">Streptomyces plumbiresistens</name>
    <dbReference type="NCBI Taxonomy" id="511811"/>
    <lineage>
        <taxon>Bacteria</taxon>
        <taxon>Bacillati</taxon>
        <taxon>Actinomycetota</taxon>
        <taxon>Actinomycetes</taxon>
        <taxon>Kitasatosporales</taxon>
        <taxon>Streptomycetaceae</taxon>
        <taxon>Streptomyces</taxon>
    </lineage>
</organism>
<dbReference type="SUPFAM" id="SSF47203">
    <property type="entry name" value="Acyl-CoA dehydrogenase C-terminal domain-like"/>
    <property type="match status" value="1"/>
</dbReference>
<dbReference type="Gene3D" id="1.10.540.10">
    <property type="entry name" value="Acyl-CoA dehydrogenase/oxidase, N-terminal domain"/>
    <property type="match status" value="1"/>
</dbReference>
<evidence type="ECO:0000256" key="3">
    <source>
        <dbReference type="ARBA" id="ARBA00022630"/>
    </source>
</evidence>
<evidence type="ECO:0000313" key="11">
    <source>
        <dbReference type="Proteomes" id="UP001500456"/>
    </source>
</evidence>
<dbReference type="Pfam" id="PF02771">
    <property type="entry name" value="Acyl-CoA_dh_N"/>
    <property type="match status" value="1"/>
</dbReference>
<dbReference type="Pfam" id="PF00441">
    <property type="entry name" value="Acyl-CoA_dh_1"/>
    <property type="match status" value="1"/>
</dbReference>
<dbReference type="Gene3D" id="2.40.110.10">
    <property type="entry name" value="Butyryl-CoA Dehydrogenase, subunit A, domain 2"/>
    <property type="match status" value="1"/>
</dbReference>
<feature type="domain" description="Acyl-CoA dehydrogenase/oxidase C-terminal" evidence="7">
    <location>
        <begin position="238"/>
        <end position="393"/>
    </location>
</feature>
<reference evidence="11" key="1">
    <citation type="journal article" date="2019" name="Int. J. Syst. Evol. Microbiol.">
        <title>The Global Catalogue of Microorganisms (GCM) 10K type strain sequencing project: providing services to taxonomists for standard genome sequencing and annotation.</title>
        <authorList>
            <consortium name="The Broad Institute Genomics Platform"/>
            <consortium name="The Broad Institute Genome Sequencing Center for Infectious Disease"/>
            <person name="Wu L."/>
            <person name="Ma J."/>
        </authorList>
    </citation>
    <scope>NUCLEOTIDE SEQUENCE [LARGE SCALE GENOMIC DNA]</scope>
    <source>
        <strain evidence="11">JCM 16924</strain>
    </source>
</reference>
<dbReference type="InterPro" id="IPR052161">
    <property type="entry name" value="Mycobact_Acyl-CoA_DH"/>
</dbReference>
<dbReference type="Gene3D" id="1.20.140.10">
    <property type="entry name" value="Butyryl-CoA Dehydrogenase, subunit A, domain 3"/>
    <property type="match status" value="1"/>
</dbReference>
<evidence type="ECO:0000259" key="7">
    <source>
        <dbReference type="Pfam" id="PF00441"/>
    </source>
</evidence>
<dbReference type="InterPro" id="IPR036250">
    <property type="entry name" value="AcylCo_DH-like_C"/>
</dbReference>
<keyword evidence="3 6" id="KW-0285">Flavoprotein</keyword>
<dbReference type="InterPro" id="IPR046373">
    <property type="entry name" value="Acyl-CoA_Oxase/DH_mid-dom_sf"/>
</dbReference>
<evidence type="ECO:0000256" key="1">
    <source>
        <dbReference type="ARBA" id="ARBA00001974"/>
    </source>
</evidence>
<comment type="cofactor">
    <cofactor evidence="1 6">
        <name>FAD</name>
        <dbReference type="ChEBI" id="CHEBI:57692"/>
    </cofactor>
</comment>
<keyword evidence="4 6" id="KW-0274">FAD</keyword>